<proteinExistence type="predicted"/>
<evidence type="ECO:0000313" key="2">
    <source>
        <dbReference type="EMBL" id="OAQ24159.1"/>
    </source>
</evidence>
<dbReference type="CDD" id="cd09917">
    <property type="entry name" value="F-box_SF"/>
    <property type="match status" value="1"/>
</dbReference>
<dbReference type="SUPFAM" id="SSF81383">
    <property type="entry name" value="F-box domain"/>
    <property type="match status" value="1"/>
</dbReference>
<evidence type="ECO:0000259" key="1">
    <source>
        <dbReference type="Pfam" id="PF12937"/>
    </source>
</evidence>
<organism evidence="2 3">
    <name type="scientific">Linnemannia elongata AG-77</name>
    <dbReference type="NCBI Taxonomy" id="1314771"/>
    <lineage>
        <taxon>Eukaryota</taxon>
        <taxon>Fungi</taxon>
        <taxon>Fungi incertae sedis</taxon>
        <taxon>Mucoromycota</taxon>
        <taxon>Mortierellomycotina</taxon>
        <taxon>Mortierellomycetes</taxon>
        <taxon>Mortierellales</taxon>
        <taxon>Mortierellaceae</taxon>
        <taxon>Linnemannia</taxon>
    </lineage>
</organism>
<accession>A0A197JIF4</accession>
<dbReference type="PANTHER" id="PTHR38926:SF5">
    <property type="entry name" value="F-BOX AND LEUCINE-RICH REPEAT PROTEIN 6"/>
    <property type="match status" value="1"/>
</dbReference>
<dbReference type="InterPro" id="IPR036047">
    <property type="entry name" value="F-box-like_dom_sf"/>
</dbReference>
<dbReference type="Gene3D" id="1.20.1280.50">
    <property type="match status" value="1"/>
</dbReference>
<gene>
    <name evidence="2" type="ORF">K457DRAFT_142154</name>
</gene>
<evidence type="ECO:0000313" key="3">
    <source>
        <dbReference type="Proteomes" id="UP000078512"/>
    </source>
</evidence>
<dbReference type="InterPro" id="IPR001810">
    <property type="entry name" value="F-box_dom"/>
</dbReference>
<dbReference type="AlphaFoldDB" id="A0A197JIF4"/>
<dbReference type="Pfam" id="PF12937">
    <property type="entry name" value="F-box-like"/>
    <property type="match status" value="1"/>
</dbReference>
<dbReference type="Proteomes" id="UP000078512">
    <property type="component" value="Unassembled WGS sequence"/>
</dbReference>
<protein>
    <submittedName>
        <fullName evidence="2">RNI-like protein</fullName>
    </submittedName>
</protein>
<keyword evidence="3" id="KW-1185">Reference proteome</keyword>
<dbReference type="EMBL" id="KV442100">
    <property type="protein sequence ID" value="OAQ24159.1"/>
    <property type="molecule type" value="Genomic_DNA"/>
</dbReference>
<reference evidence="2 3" key="1">
    <citation type="submission" date="2016-05" db="EMBL/GenBank/DDBJ databases">
        <title>Genome sequencing reveals origins of a unique bacterial endosymbiosis in the earliest lineages of terrestrial Fungi.</title>
        <authorList>
            <consortium name="DOE Joint Genome Institute"/>
            <person name="Uehling J."/>
            <person name="Gryganskyi A."/>
            <person name="Hameed K."/>
            <person name="Tschaplinski T."/>
            <person name="Misztal P."/>
            <person name="Wu S."/>
            <person name="Desiro A."/>
            <person name="Vande Pol N."/>
            <person name="Du Z.-Y."/>
            <person name="Zienkiewicz A."/>
            <person name="Zienkiewicz K."/>
            <person name="Morin E."/>
            <person name="Tisserant E."/>
            <person name="Splivallo R."/>
            <person name="Hainaut M."/>
            <person name="Henrissat B."/>
            <person name="Ohm R."/>
            <person name="Kuo A."/>
            <person name="Yan J."/>
            <person name="Lipzen A."/>
            <person name="Nolan M."/>
            <person name="Labutti K."/>
            <person name="Barry K."/>
            <person name="Goldstein A."/>
            <person name="Labbe J."/>
            <person name="Schadt C."/>
            <person name="Tuskan G."/>
            <person name="Grigoriev I."/>
            <person name="Martin F."/>
            <person name="Vilgalys R."/>
            <person name="Bonito G."/>
        </authorList>
    </citation>
    <scope>NUCLEOTIDE SEQUENCE [LARGE SCALE GENOMIC DNA]</scope>
    <source>
        <strain evidence="2 3">AG-77</strain>
    </source>
</reference>
<dbReference type="SUPFAM" id="SSF52047">
    <property type="entry name" value="RNI-like"/>
    <property type="match status" value="1"/>
</dbReference>
<feature type="domain" description="F-box" evidence="1">
    <location>
        <begin position="59"/>
        <end position="95"/>
    </location>
</feature>
<name>A0A197JIF4_9FUNG</name>
<dbReference type="Gene3D" id="3.80.10.10">
    <property type="entry name" value="Ribonuclease Inhibitor"/>
    <property type="match status" value="1"/>
</dbReference>
<dbReference type="PANTHER" id="PTHR38926">
    <property type="entry name" value="F-BOX DOMAIN CONTAINING PROTEIN, EXPRESSED"/>
    <property type="match status" value="1"/>
</dbReference>
<sequence length="547" mass="62945">MDDNSIDSLVMFHRQRIASLLKRQEQQRRAQHFLSSVSMSANTTTISPLSASEAFFTIPELVLTVLKFLYMEDLPQACLVCRLWSALAQPLLWRHDIRLESDSQIQAFAASVTICGAWVQSLDFRTRSNEEDIPFSHIDLTNILPHTPQLRWIDVRDRTMDEHPLMVLAPCSQLESIAFTQCEDHVLDLGADGNRDIFSVWPQLKHLSISGTDWERQSAAAALLEKALVDTKSLHLETINLDTFPTWSPLTVHHLVRTNADYLRHLDLVNCRFILHDFFEEALVAAAQLESFGLHKCPHATRRLLQLAQTHPRLKRLSLTDWVHFPTDVMTQVARACPLLESLELDNCGDTVIAARQFLAHCPHLRTLILFPLDGPNVMNLFLGEPWVCKGIEKFRIKRIDYQPSAFTSTEARDGAIKAMWRQLAAQTHMRSLLLQFTLPKYGAMVLHPDGDSARKSQHKKVRILHDDGLYQLGALKRLKELGVIRYCVWEFADVEWMARSFPCMKRFWYHRDEVPVPQSSWLRTHRPEIWLGPSEVLSSSQRTWRT</sequence>
<dbReference type="OrthoDB" id="2384135at2759"/>
<dbReference type="STRING" id="1314771.A0A197JIF4"/>
<dbReference type="InterPro" id="IPR032675">
    <property type="entry name" value="LRR_dom_sf"/>
</dbReference>